<proteinExistence type="predicted"/>
<comment type="caution">
    <text evidence="1">The sequence shown here is derived from an EMBL/GenBank/DDBJ whole genome shotgun (WGS) entry which is preliminary data.</text>
</comment>
<evidence type="ECO:0008006" key="3">
    <source>
        <dbReference type="Google" id="ProtNLM"/>
    </source>
</evidence>
<protein>
    <recommendedName>
        <fullName evidence="3">Phage protein</fullName>
    </recommendedName>
</protein>
<dbReference type="RefSeq" id="WP_069314374.1">
    <property type="nucleotide sequence ID" value="NZ_MDTU01000005.1"/>
</dbReference>
<keyword evidence="2" id="KW-1185">Reference proteome</keyword>
<dbReference type="Proteomes" id="UP000094329">
    <property type="component" value="Unassembled WGS sequence"/>
</dbReference>
<dbReference type="EMBL" id="MDTU01000005">
    <property type="protein sequence ID" value="ODN41238.1"/>
    <property type="molecule type" value="Genomic_DNA"/>
</dbReference>
<organism evidence="1 2">
    <name type="scientific">Piscirickettsia litoralis</name>
    <dbReference type="NCBI Taxonomy" id="1891921"/>
    <lineage>
        <taxon>Bacteria</taxon>
        <taxon>Pseudomonadati</taxon>
        <taxon>Pseudomonadota</taxon>
        <taxon>Gammaproteobacteria</taxon>
        <taxon>Thiotrichales</taxon>
        <taxon>Piscirickettsiaceae</taxon>
        <taxon>Piscirickettsia</taxon>
    </lineage>
</organism>
<evidence type="ECO:0000313" key="1">
    <source>
        <dbReference type="EMBL" id="ODN41238.1"/>
    </source>
</evidence>
<reference evidence="1 2" key="1">
    <citation type="submission" date="2016-08" db="EMBL/GenBank/DDBJ databases">
        <title>Draft genome sequence of Candidatus Piscirickettsia litoralis, from seawater.</title>
        <authorList>
            <person name="Wan X."/>
            <person name="Lee A.J."/>
            <person name="Hou S."/>
            <person name="Donachie S.P."/>
        </authorList>
    </citation>
    <scope>NUCLEOTIDE SEQUENCE [LARGE SCALE GENOMIC DNA]</scope>
    <source>
        <strain evidence="1 2">Y2</strain>
    </source>
</reference>
<name>A0ABX2ZYD5_9GAMM</name>
<gene>
    <name evidence="1" type="ORF">BGC07_17645</name>
</gene>
<evidence type="ECO:0000313" key="2">
    <source>
        <dbReference type="Proteomes" id="UP000094329"/>
    </source>
</evidence>
<accession>A0ABX2ZYD5</accession>
<sequence length="109" mass="12694">MRYLPKKTITITRYKPEQEIIDGVVKDVIDKTFNVDAVVLPYSDHLKHDSTAFNRKTAIEIFSEQEIYGADIGTNRPADRVLFNDKQFDVVDVKPYSTHWEVICMQLEM</sequence>